<evidence type="ECO:0000256" key="4">
    <source>
        <dbReference type="ARBA" id="ARBA00022771"/>
    </source>
</evidence>
<dbReference type="Proteomes" id="UP000053424">
    <property type="component" value="Unassembled WGS sequence"/>
</dbReference>
<dbReference type="STRING" id="686832.A0A0C2Y0C6"/>
<dbReference type="Pfam" id="PF17979">
    <property type="entry name" value="zf-CRD"/>
    <property type="match status" value="1"/>
</dbReference>
<dbReference type="Pfam" id="PF00097">
    <property type="entry name" value="zf-C3HC4"/>
    <property type="match status" value="1"/>
</dbReference>
<dbReference type="GO" id="GO:0006511">
    <property type="term" value="P:ubiquitin-dependent protein catabolic process"/>
    <property type="evidence" value="ECO:0007669"/>
    <property type="project" value="TreeGrafter"/>
</dbReference>
<feature type="compositionally biased region" description="Basic and acidic residues" evidence="10">
    <location>
        <begin position="44"/>
        <end position="60"/>
    </location>
</feature>
<evidence type="ECO:0000313" key="13">
    <source>
        <dbReference type="Proteomes" id="UP000053424"/>
    </source>
</evidence>
<reference evidence="12 13" key="1">
    <citation type="submission" date="2014-04" db="EMBL/GenBank/DDBJ databases">
        <authorList>
            <consortium name="DOE Joint Genome Institute"/>
            <person name="Kuo A."/>
            <person name="Gay G."/>
            <person name="Dore J."/>
            <person name="Kohler A."/>
            <person name="Nagy L.G."/>
            <person name="Floudas D."/>
            <person name="Copeland A."/>
            <person name="Barry K.W."/>
            <person name="Cichocki N."/>
            <person name="Veneault-Fourrey C."/>
            <person name="LaButti K."/>
            <person name="Lindquist E.A."/>
            <person name="Lipzen A."/>
            <person name="Lundell T."/>
            <person name="Morin E."/>
            <person name="Murat C."/>
            <person name="Sun H."/>
            <person name="Tunlid A."/>
            <person name="Henrissat B."/>
            <person name="Grigoriev I.V."/>
            <person name="Hibbett D.S."/>
            <person name="Martin F."/>
            <person name="Nordberg H.P."/>
            <person name="Cantor M.N."/>
            <person name="Hua S.X."/>
        </authorList>
    </citation>
    <scope>NUCLEOTIDE SEQUENCE [LARGE SCALE GENOMIC DNA]</scope>
    <source>
        <strain evidence="13">h7</strain>
    </source>
</reference>
<feature type="compositionally biased region" description="Pro residues" evidence="10">
    <location>
        <begin position="444"/>
        <end position="456"/>
    </location>
</feature>
<proteinExistence type="predicted"/>
<evidence type="ECO:0000259" key="11">
    <source>
        <dbReference type="PROSITE" id="PS50089"/>
    </source>
</evidence>
<sequence>MSDSLATLAHGNRPTDITDSLSVLSSSTTSLKRSASTSFDCPDENSRKRMKEDVEDKPHQAGENTLDSSAGFTNQLAEELQCGCCSELVYRPVLVMPCQHFFCGSCCVLWIRNGGTNCPACRGVATIAMPFRALQLVIDSLLRHAPHKARTEREREQADEVYKANHTIRIPPPREASPPPDVNRSTEYVHPCPHCGPNNPYEWRCPQPIPDPSTDLEHAWHIDDGVPPGHASCGNCENLLALRAPTTTRCDLCLVSFCGIGVQDRCIALPILSQHPHNLSTLPDLIQSSDVYECFDGNTVEVDIMLEYLETQRLTPRHIYREIIQELQKRPQGFLKLIELELFNEIHAVPAGTEPNPEAPRNRACRLCAAEIFLWGLKDWWIRERAKGFLEETIMKRKDCPDLNQCTRQRDDPAHAREFNHVFLIRDITPDPPPSNAPVAPSRSPTPLPLEPPNSLPPIPASLSFLLNDVEDHEQILPVSPPEPHSSALADTREPVNMEL</sequence>
<dbReference type="InterPro" id="IPR018957">
    <property type="entry name" value="Znf_C3HC4_RING-type"/>
</dbReference>
<evidence type="ECO:0000256" key="8">
    <source>
        <dbReference type="ARBA" id="ARBA00023306"/>
    </source>
</evidence>
<dbReference type="HOGENOM" id="CLU_015200_0_0_1"/>
<keyword evidence="4 9" id="KW-0863">Zinc-finger</keyword>
<dbReference type="GO" id="GO:0005634">
    <property type="term" value="C:nucleus"/>
    <property type="evidence" value="ECO:0007669"/>
    <property type="project" value="UniProtKB-SubCell"/>
</dbReference>
<feature type="region of interest" description="Disordered" evidence="10">
    <location>
        <begin position="427"/>
        <end position="456"/>
    </location>
</feature>
<evidence type="ECO:0000256" key="10">
    <source>
        <dbReference type="SAM" id="MobiDB-lite"/>
    </source>
</evidence>
<dbReference type="PROSITE" id="PS50089">
    <property type="entry name" value="ZF_RING_2"/>
    <property type="match status" value="1"/>
</dbReference>
<reference evidence="13" key="2">
    <citation type="submission" date="2015-01" db="EMBL/GenBank/DDBJ databases">
        <title>Evolutionary Origins and Diversification of the Mycorrhizal Mutualists.</title>
        <authorList>
            <consortium name="DOE Joint Genome Institute"/>
            <consortium name="Mycorrhizal Genomics Consortium"/>
            <person name="Kohler A."/>
            <person name="Kuo A."/>
            <person name="Nagy L.G."/>
            <person name="Floudas D."/>
            <person name="Copeland A."/>
            <person name="Barry K.W."/>
            <person name="Cichocki N."/>
            <person name="Veneault-Fourrey C."/>
            <person name="LaButti K."/>
            <person name="Lindquist E.A."/>
            <person name="Lipzen A."/>
            <person name="Lundell T."/>
            <person name="Morin E."/>
            <person name="Murat C."/>
            <person name="Riley R."/>
            <person name="Ohm R."/>
            <person name="Sun H."/>
            <person name="Tunlid A."/>
            <person name="Henrissat B."/>
            <person name="Grigoriev I.V."/>
            <person name="Hibbett D.S."/>
            <person name="Martin F."/>
        </authorList>
    </citation>
    <scope>NUCLEOTIDE SEQUENCE [LARGE SCALE GENOMIC DNA]</scope>
    <source>
        <strain evidence="13">h7</strain>
    </source>
</reference>
<accession>A0A0C2Y0C6</accession>
<feature type="compositionally biased region" description="Basic and acidic residues" evidence="10">
    <location>
        <begin position="491"/>
        <end position="500"/>
    </location>
</feature>
<evidence type="ECO:0000313" key="12">
    <source>
        <dbReference type="EMBL" id="KIM43318.1"/>
    </source>
</evidence>
<evidence type="ECO:0000256" key="3">
    <source>
        <dbReference type="ARBA" id="ARBA00022723"/>
    </source>
</evidence>
<feature type="region of interest" description="Disordered" evidence="10">
    <location>
        <begin position="27"/>
        <end position="68"/>
    </location>
</feature>
<name>A0A0C2Y0C6_HEBCY</name>
<organism evidence="12 13">
    <name type="scientific">Hebeloma cylindrosporum</name>
    <dbReference type="NCBI Taxonomy" id="76867"/>
    <lineage>
        <taxon>Eukaryota</taxon>
        <taxon>Fungi</taxon>
        <taxon>Dikarya</taxon>
        <taxon>Basidiomycota</taxon>
        <taxon>Agaricomycotina</taxon>
        <taxon>Agaricomycetes</taxon>
        <taxon>Agaricomycetidae</taxon>
        <taxon>Agaricales</taxon>
        <taxon>Agaricineae</taxon>
        <taxon>Hymenogastraceae</taxon>
        <taxon>Hebeloma</taxon>
    </lineage>
</organism>
<dbReference type="GO" id="GO:0008270">
    <property type="term" value="F:zinc ion binding"/>
    <property type="evidence" value="ECO:0007669"/>
    <property type="project" value="UniProtKB-KW"/>
</dbReference>
<dbReference type="EMBL" id="KN831776">
    <property type="protein sequence ID" value="KIM43318.1"/>
    <property type="molecule type" value="Genomic_DNA"/>
</dbReference>
<keyword evidence="13" id="KW-1185">Reference proteome</keyword>
<evidence type="ECO:0000256" key="9">
    <source>
        <dbReference type="PROSITE-ProRule" id="PRU00175"/>
    </source>
</evidence>
<dbReference type="GO" id="GO:0016567">
    <property type="term" value="P:protein ubiquitination"/>
    <property type="evidence" value="ECO:0007669"/>
    <property type="project" value="TreeGrafter"/>
</dbReference>
<feature type="compositionally biased region" description="Low complexity" evidence="10">
    <location>
        <begin position="27"/>
        <end position="38"/>
    </location>
</feature>
<keyword evidence="8" id="KW-0131">Cell cycle</keyword>
<feature type="region of interest" description="Disordered" evidence="10">
    <location>
        <begin position="474"/>
        <end position="500"/>
    </location>
</feature>
<dbReference type="AlphaFoldDB" id="A0A0C2Y0C6"/>
<dbReference type="GO" id="GO:0004842">
    <property type="term" value="F:ubiquitin-protein transferase activity"/>
    <property type="evidence" value="ECO:0007669"/>
    <property type="project" value="TreeGrafter"/>
</dbReference>
<feature type="region of interest" description="Disordered" evidence="10">
    <location>
        <begin position="1"/>
        <end position="20"/>
    </location>
</feature>
<dbReference type="InterPro" id="IPR013083">
    <property type="entry name" value="Znf_RING/FYVE/PHD"/>
</dbReference>
<dbReference type="Gene3D" id="3.30.40.10">
    <property type="entry name" value="Zinc/RING finger domain, C3HC4 (zinc finger)"/>
    <property type="match status" value="1"/>
</dbReference>
<keyword evidence="3" id="KW-0479">Metal-binding</keyword>
<gene>
    <name evidence="12" type="ORF">M413DRAFT_444143</name>
</gene>
<dbReference type="OrthoDB" id="1305878at2759"/>
<dbReference type="PANTHER" id="PTHR16079">
    <property type="entry name" value="UBIQUITIN LIGASE PROTEIN CHFR"/>
    <property type="match status" value="1"/>
</dbReference>
<keyword evidence="5" id="KW-0833">Ubl conjugation pathway</keyword>
<dbReference type="InterPro" id="IPR052256">
    <property type="entry name" value="E3_ubiquitin-ligase_CHFR"/>
</dbReference>
<evidence type="ECO:0000256" key="7">
    <source>
        <dbReference type="ARBA" id="ARBA00023242"/>
    </source>
</evidence>
<dbReference type="PANTHER" id="PTHR16079:SF4">
    <property type="entry name" value="E3 UBIQUITIN-PROTEIN LIGASE CHFR"/>
    <property type="match status" value="1"/>
</dbReference>
<protein>
    <recommendedName>
        <fullName evidence="11">RING-type domain-containing protein</fullName>
    </recommendedName>
</protein>
<evidence type="ECO:0000256" key="1">
    <source>
        <dbReference type="ARBA" id="ARBA00004123"/>
    </source>
</evidence>
<dbReference type="InterPro" id="IPR001841">
    <property type="entry name" value="Znf_RING"/>
</dbReference>
<dbReference type="SUPFAM" id="SSF57850">
    <property type="entry name" value="RING/U-box"/>
    <property type="match status" value="1"/>
</dbReference>
<keyword evidence="7" id="KW-0539">Nucleus</keyword>
<evidence type="ECO:0000256" key="5">
    <source>
        <dbReference type="ARBA" id="ARBA00022786"/>
    </source>
</evidence>
<keyword evidence="2" id="KW-0808">Transferase</keyword>
<keyword evidence="6" id="KW-0862">Zinc</keyword>
<dbReference type="InterPro" id="IPR040909">
    <property type="entry name" value="CHFR_Znf-CRD"/>
</dbReference>
<evidence type="ECO:0000256" key="2">
    <source>
        <dbReference type="ARBA" id="ARBA00022679"/>
    </source>
</evidence>
<feature type="domain" description="RING-type" evidence="11">
    <location>
        <begin position="82"/>
        <end position="122"/>
    </location>
</feature>
<evidence type="ECO:0000256" key="6">
    <source>
        <dbReference type="ARBA" id="ARBA00022833"/>
    </source>
</evidence>
<comment type="subcellular location">
    <subcellularLocation>
        <location evidence="1">Nucleus</location>
    </subcellularLocation>
</comment>